<keyword evidence="1" id="KW-1133">Transmembrane helix</keyword>
<dbReference type="KEGG" id="bpt:Bpet1002"/>
<evidence type="ECO:0000313" key="2">
    <source>
        <dbReference type="EMBL" id="CAP41334.1"/>
    </source>
</evidence>
<evidence type="ECO:0000256" key="1">
    <source>
        <dbReference type="SAM" id="Phobius"/>
    </source>
</evidence>
<evidence type="ECO:0008006" key="4">
    <source>
        <dbReference type="Google" id="ProtNLM"/>
    </source>
</evidence>
<keyword evidence="3" id="KW-1185">Reference proteome</keyword>
<dbReference type="EMBL" id="AM902716">
    <property type="protein sequence ID" value="CAP41334.1"/>
    <property type="molecule type" value="Genomic_DNA"/>
</dbReference>
<reference evidence="2 3" key="1">
    <citation type="journal article" date="2008" name="BMC Genomics">
        <title>The missing link: Bordetella petrii is endowed with both the metabolic versatility of environmental bacteria and virulence traits of pathogenic Bordetellae.</title>
        <authorList>
            <person name="Gross R."/>
            <person name="Guzman C.A."/>
            <person name="Sebaihia M."/>
            <person name="Martins Dos Santos V.A."/>
            <person name="Pieper D.H."/>
            <person name="Koebnik R."/>
            <person name="Lechner M."/>
            <person name="Bartels D."/>
            <person name="Buhrmester J."/>
            <person name="Choudhuri J.V."/>
            <person name="Ebensen T."/>
            <person name="Gaigalat L."/>
            <person name="Herrmann S."/>
            <person name="Khachane A.N."/>
            <person name="Larisch C."/>
            <person name="Link S."/>
            <person name="Linke B."/>
            <person name="Meyer F."/>
            <person name="Mormann S."/>
            <person name="Nakunst D."/>
            <person name="Rueckert C."/>
            <person name="Schneiker-Bekel S."/>
            <person name="Schulze K."/>
            <person name="Vorhoelter F.J."/>
            <person name="Yevsa T."/>
            <person name="Engle J.T."/>
            <person name="Goldman W.E."/>
            <person name="Puehler A."/>
            <person name="Goebel U.B."/>
            <person name="Goesmann A."/>
            <person name="Bloecker H."/>
            <person name="Kaiser O."/>
            <person name="Martinez-Arias R."/>
        </authorList>
    </citation>
    <scope>NUCLEOTIDE SEQUENCE [LARGE SCALE GENOMIC DNA]</scope>
    <source>
        <strain evidence="3">ATCC BAA-461 / DSM 12804 / CCUG 43448 / CIP 107267 / Se-1111R</strain>
    </source>
</reference>
<proteinExistence type="predicted"/>
<protein>
    <recommendedName>
        <fullName evidence="4">Transmembrane protein</fullName>
    </recommendedName>
</protein>
<feature type="transmembrane region" description="Helical" evidence="1">
    <location>
        <begin position="81"/>
        <end position="105"/>
    </location>
</feature>
<keyword evidence="1" id="KW-0812">Transmembrane</keyword>
<dbReference type="Proteomes" id="UP000001225">
    <property type="component" value="Chromosome"/>
</dbReference>
<sequence length="113" mass="12428">METEKNALSPDTKAILAAVEALQAAAARAQDSKYDALHKEMVALSATVKTAFPDGDLDGHRRYHELLIEEALERKRMRSAIFIHVAKSSTWAVILGLLAVLWIGFKKKLGIGE</sequence>
<organism evidence="2 3">
    <name type="scientific">Bordetella petrii (strain ATCC BAA-461 / DSM 12804 / CCUG 43448 / CIP 107267 / Se-1111R)</name>
    <dbReference type="NCBI Taxonomy" id="340100"/>
    <lineage>
        <taxon>Bacteria</taxon>
        <taxon>Pseudomonadati</taxon>
        <taxon>Pseudomonadota</taxon>
        <taxon>Betaproteobacteria</taxon>
        <taxon>Burkholderiales</taxon>
        <taxon>Alcaligenaceae</taxon>
        <taxon>Bordetella</taxon>
    </lineage>
</organism>
<name>A9I967_BORPD</name>
<keyword evidence="1" id="KW-0472">Membrane</keyword>
<dbReference type="AlphaFoldDB" id="A9I967"/>
<dbReference type="STRING" id="94624.Bpet1002"/>
<gene>
    <name evidence="2" type="ordered locus">Bpet1002</name>
</gene>
<evidence type="ECO:0000313" key="3">
    <source>
        <dbReference type="Proteomes" id="UP000001225"/>
    </source>
</evidence>
<accession>A9I967</accession>